<accession>A0A1H9X7A3</accession>
<keyword evidence="1" id="KW-1133">Transmembrane helix</keyword>
<dbReference type="Proteomes" id="UP000199051">
    <property type="component" value="Unassembled WGS sequence"/>
</dbReference>
<feature type="transmembrane region" description="Helical" evidence="1">
    <location>
        <begin position="26"/>
        <end position="47"/>
    </location>
</feature>
<proteinExistence type="predicted"/>
<sequence length="48" mass="4972">MALPVASARETVRTLATMARKHPRDCVGVGLWTLAASLASVAVPILLG</sequence>
<evidence type="ECO:0000313" key="2">
    <source>
        <dbReference type="EMBL" id="SES42002.1"/>
    </source>
</evidence>
<keyword evidence="1" id="KW-0812">Transmembrane</keyword>
<protein>
    <submittedName>
        <fullName evidence="2">Uncharacterized protein</fullName>
    </submittedName>
</protein>
<dbReference type="RefSeq" id="WP_177215803.1">
    <property type="nucleotide sequence ID" value="NZ_FOGI01000013.1"/>
</dbReference>
<evidence type="ECO:0000313" key="3">
    <source>
        <dbReference type="Proteomes" id="UP000199051"/>
    </source>
</evidence>
<keyword evidence="3" id="KW-1185">Reference proteome</keyword>
<keyword evidence="1" id="KW-0472">Membrane</keyword>
<dbReference type="AlphaFoldDB" id="A0A1H9X7A3"/>
<dbReference type="STRING" id="155974.SAMN04487818_11388"/>
<dbReference type="EMBL" id="FOGI01000013">
    <property type="protein sequence ID" value="SES42002.1"/>
    <property type="molecule type" value="Genomic_DNA"/>
</dbReference>
<evidence type="ECO:0000256" key="1">
    <source>
        <dbReference type="SAM" id="Phobius"/>
    </source>
</evidence>
<name>A0A1H9X7A3_9PSEU</name>
<reference evidence="3" key="1">
    <citation type="submission" date="2016-10" db="EMBL/GenBank/DDBJ databases">
        <authorList>
            <person name="Varghese N."/>
            <person name="Submissions S."/>
        </authorList>
    </citation>
    <scope>NUCLEOTIDE SEQUENCE [LARGE SCALE GENOMIC DNA]</scope>
    <source>
        <strain evidence="3">DSM 44260</strain>
    </source>
</reference>
<gene>
    <name evidence="2" type="ORF">SAMN04487818_11388</name>
</gene>
<organism evidence="2 3">
    <name type="scientific">Actinokineospora terrae</name>
    <dbReference type="NCBI Taxonomy" id="155974"/>
    <lineage>
        <taxon>Bacteria</taxon>
        <taxon>Bacillati</taxon>
        <taxon>Actinomycetota</taxon>
        <taxon>Actinomycetes</taxon>
        <taxon>Pseudonocardiales</taxon>
        <taxon>Pseudonocardiaceae</taxon>
        <taxon>Actinokineospora</taxon>
    </lineage>
</organism>